<dbReference type="RefSeq" id="XP_056498130.1">
    <property type="nucleotide sequence ID" value="XM_056646579.1"/>
</dbReference>
<evidence type="ECO:0000313" key="1">
    <source>
        <dbReference type="EMBL" id="KAJ5224158.1"/>
    </source>
</evidence>
<name>A0A9W9NQR2_PENCI</name>
<reference evidence="1" key="2">
    <citation type="journal article" date="2023" name="IMA Fungus">
        <title>Comparative genomic study of the Penicillium genus elucidates a diverse pangenome and 15 lateral gene transfer events.</title>
        <authorList>
            <person name="Petersen C."/>
            <person name="Sorensen T."/>
            <person name="Nielsen M.R."/>
            <person name="Sondergaard T.E."/>
            <person name="Sorensen J.L."/>
            <person name="Fitzpatrick D.A."/>
            <person name="Frisvad J.C."/>
            <person name="Nielsen K.L."/>
        </authorList>
    </citation>
    <scope>NUCLEOTIDE SEQUENCE</scope>
    <source>
        <strain evidence="1">IBT 23319</strain>
    </source>
</reference>
<accession>A0A9W9NQR2</accession>
<dbReference type="GeneID" id="81385746"/>
<dbReference type="OrthoDB" id="5071731at2759"/>
<sequence length="154" mass="17430">MDGLSSGQYSHFIPLVLKTCVDGKPNRKVWPELLKQVSIEMYGKDKEWTGRKATHMAQCLDTDEKWNIWLASRNDPLIDPFYDNDEITAIDNMVASGDLDKIVDASIAWEQENCSWEATIGPAMKAIKRLGRTAVGRDFKSLAQYAQDHQKPSL</sequence>
<organism evidence="1 2">
    <name type="scientific">Penicillium citrinum</name>
    <dbReference type="NCBI Taxonomy" id="5077"/>
    <lineage>
        <taxon>Eukaryota</taxon>
        <taxon>Fungi</taxon>
        <taxon>Dikarya</taxon>
        <taxon>Ascomycota</taxon>
        <taxon>Pezizomycotina</taxon>
        <taxon>Eurotiomycetes</taxon>
        <taxon>Eurotiomycetidae</taxon>
        <taxon>Eurotiales</taxon>
        <taxon>Aspergillaceae</taxon>
        <taxon>Penicillium</taxon>
    </lineage>
</organism>
<evidence type="ECO:0000313" key="2">
    <source>
        <dbReference type="Proteomes" id="UP001147733"/>
    </source>
</evidence>
<protein>
    <submittedName>
        <fullName evidence="1">Uncharacterized protein</fullName>
    </submittedName>
</protein>
<dbReference type="Proteomes" id="UP001147733">
    <property type="component" value="Unassembled WGS sequence"/>
</dbReference>
<reference evidence="1" key="1">
    <citation type="submission" date="2022-11" db="EMBL/GenBank/DDBJ databases">
        <authorList>
            <person name="Petersen C."/>
        </authorList>
    </citation>
    <scope>NUCLEOTIDE SEQUENCE</scope>
    <source>
        <strain evidence="1">IBT 23319</strain>
    </source>
</reference>
<comment type="caution">
    <text evidence="1">The sequence shown here is derived from an EMBL/GenBank/DDBJ whole genome shotgun (WGS) entry which is preliminary data.</text>
</comment>
<dbReference type="EMBL" id="JAPQKT010000007">
    <property type="protein sequence ID" value="KAJ5224158.1"/>
    <property type="molecule type" value="Genomic_DNA"/>
</dbReference>
<gene>
    <name evidence="1" type="ORF">N7469_007661</name>
</gene>
<dbReference type="AlphaFoldDB" id="A0A9W9NQR2"/>
<proteinExistence type="predicted"/>
<keyword evidence="2" id="KW-1185">Reference proteome</keyword>